<name>A0ABP7J4E3_9ACTN</name>
<evidence type="ECO:0000313" key="2">
    <source>
        <dbReference type="Proteomes" id="UP001500888"/>
    </source>
</evidence>
<dbReference type="EMBL" id="BAAAZR010000035">
    <property type="protein sequence ID" value="GAA3833631.1"/>
    <property type="molecule type" value="Genomic_DNA"/>
</dbReference>
<evidence type="ECO:0000313" key="1">
    <source>
        <dbReference type="EMBL" id="GAA3833631.1"/>
    </source>
</evidence>
<accession>A0ABP7J4E3</accession>
<comment type="caution">
    <text evidence="1">The sequence shown here is derived from an EMBL/GenBank/DDBJ whole genome shotgun (WGS) entry which is preliminary data.</text>
</comment>
<organism evidence="1 2">
    <name type="scientific">Sphaerisporangium flaviroseum</name>
    <dbReference type="NCBI Taxonomy" id="509199"/>
    <lineage>
        <taxon>Bacteria</taxon>
        <taxon>Bacillati</taxon>
        <taxon>Actinomycetota</taxon>
        <taxon>Actinomycetes</taxon>
        <taxon>Streptosporangiales</taxon>
        <taxon>Streptosporangiaceae</taxon>
        <taxon>Sphaerisporangium</taxon>
    </lineage>
</organism>
<dbReference type="RefSeq" id="WP_344948725.1">
    <property type="nucleotide sequence ID" value="NZ_BAAAZR010000035.1"/>
</dbReference>
<keyword evidence="2" id="KW-1185">Reference proteome</keyword>
<proteinExistence type="predicted"/>
<sequence>MLLRVNAEELADLGRQVTEILQPYLAKSRPQEETPPDARLVQGIIQLFPRNQSGSRP</sequence>
<reference evidence="2" key="1">
    <citation type="journal article" date="2019" name="Int. J. Syst. Evol. Microbiol.">
        <title>The Global Catalogue of Microorganisms (GCM) 10K type strain sequencing project: providing services to taxonomists for standard genome sequencing and annotation.</title>
        <authorList>
            <consortium name="The Broad Institute Genomics Platform"/>
            <consortium name="The Broad Institute Genome Sequencing Center for Infectious Disease"/>
            <person name="Wu L."/>
            <person name="Ma J."/>
        </authorList>
    </citation>
    <scope>NUCLEOTIDE SEQUENCE [LARGE SCALE GENOMIC DNA]</scope>
    <source>
        <strain evidence="2">JCM 16908</strain>
    </source>
</reference>
<gene>
    <name evidence="1" type="ORF">GCM10022226_63740</name>
</gene>
<protein>
    <submittedName>
        <fullName evidence="1">Uncharacterized protein</fullName>
    </submittedName>
</protein>
<dbReference type="Proteomes" id="UP001500888">
    <property type="component" value="Unassembled WGS sequence"/>
</dbReference>